<dbReference type="OrthoDB" id="206201at2759"/>
<dbReference type="SUPFAM" id="SSF52743">
    <property type="entry name" value="Subtilisin-like"/>
    <property type="match status" value="1"/>
</dbReference>
<keyword evidence="3 8" id="KW-0732">Signal</keyword>
<dbReference type="InterPro" id="IPR003137">
    <property type="entry name" value="PA_domain"/>
</dbReference>
<evidence type="ECO:0000256" key="3">
    <source>
        <dbReference type="ARBA" id="ARBA00022729"/>
    </source>
</evidence>
<dbReference type="FunFam" id="3.30.70.80:FF:000002">
    <property type="entry name" value="Subtilisin-like protease SBT5.3"/>
    <property type="match status" value="1"/>
</dbReference>
<dbReference type="InterPro" id="IPR041469">
    <property type="entry name" value="Subtilisin-like_FN3"/>
</dbReference>
<dbReference type="InterPro" id="IPR034197">
    <property type="entry name" value="Peptidases_S8_3"/>
</dbReference>
<dbReference type="PRINTS" id="PR00723">
    <property type="entry name" value="SUBTILISIN"/>
</dbReference>
<dbReference type="InterPro" id="IPR010259">
    <property type="entry name" value="S8pro/Inhibitor_I9"/>
</dbReference>
<feature type="active site" description="Charge relay system" evidence="6 7">
    <location>
        <position position="163"/>
    </location>
</feature>
<dbReference type="InterPro" id="IPR015500">
    <property type="entry name" value="Peptidase_S8_subtilisin-rel"/>
</dbReference>
<dbReference type="PANTHER" id="PTHR10795">
    <property type="entry name" value="PROPROTEIN CONVERTASE SUBTILISIN/KEXIN"/>
    <property type="match status" value="1"/>
</dbReference>
<keyword evidence="2 7" id="KW-0645">Protease</keyword>
<feature type="domain" description="PA" evidence="10">
    <location>
        <begin position="412"/>
        <end position="484"/>
    </location>
</feature>
<dbReference type="Pfam" id="PF00082">
    <property type="entry name" value="Peptidase_S8"/>
    <property type="match status" value="1"/>
</dbReference>
<keyword evidence="4 7" id="KW-0378">Hydrolase</keyword>
<feature type="active site" description="Charge relay system" evidence="6 7">
    <location>
        <position position="571"/>
    </location>
</feature>
<keyword evidence="14" id="KW-1185">Reference proteome</keyword>
<feature type="active site" description="Charge relay system" evidence="6 7">
    <location>
        <position position="233"/>
    </location>
</feature>
<dbReference type="InterPro" id="IPR000209">
    <property type="entry name" value="Peptidase_S8/S53_dom"/>
</dbReference>
<keyword evidence="5 7" id="KW-0720">Serine protease</keyword>
<dbReference type="GO" id="GO:0004252">
    <property type="term" value="F:serine-type endopeptidase activity"/>
    <property type="evidence" value="ECO:0007669"/>
    <property type="project" value="UniProtKB-UniRule"/>
</dbReference>
<evidence type="ECO:0000256" key="4">
    <source>
        <dbReference type="ARBA" id="ARBA00022801"/>
    </source>
</evidence>
<dbReference type="AlphaFoldDB" id="A0A7I8LIH8"/>
<dbReference type="EMBL" id="LR746279">
    <property type="protein sequence ID" value="CAA7409590.1"/>
    <property type="molecule type" value="Genomic_DNA"/>
</dbReference>
<evidence type="ECO:0000259" key="12">
    <source>
        <dbReference type="Pfam" id="PF17766"/>
    </source>
</evidence>
<reference evidence="13" key="1">
    <citation type="submission" date="2020-02" db="EMBL/GenBank/DDBJ databases">
        <authorList>
            <person name="Scholz U."/>
            <person name="Mascher M."/>
            <person name="Fiebig A."/>
        </authorList>
    </citation>
    <scope>NUCLEOTIDE SEQUENCE</scope>
</reference>
<dbReference type="Pfam" id="PF17766">
    <property type="entry name" value="fn3_6"/>
    <property type="match status" value="1"/>
</dbReference>
<dbReference type="FunFam" id="3.50.30.30:FF:000005">
    <property type="entry name" value="subtilisin-like protease SBT1.5"/>
    <property type="match status" value="1"/>
</dbReference>
<dbReference type="Gene3D" id="3.30.70.80">
    <property type="entry name" value="Peptidase S8 propeptide/proteinase inhibitor I9"/>
    <property type="match status" value="1"/>
</dbReference>
<dbReference type="Proteomes" id="UP000663760">
    <property type="component" value="Chromosome 16"/>
</dbReference>
<evidence type="ECO:0000259" key="11">
    <source>
        <dbReference type="Pfam" id="PF05922"/>
    </source>
</evidence>
<organism evidence="13 14">
    <name type="scientific">Spirodela intermedia</name>
    <name type="common">Intermediate duckweed</name>
    <dbReference type="NCBI Taxonomy" id="51605"/>
    <lineage>
        <taxon>Eukaryota</taxon>
        <taxon>Viridiplantae</taxon>
        <taxon>Streptophyta</taxon>
        <taxon>Embryophyta</taxon>
        <taxon>Tracheophyta</taxon>
        <taxon>Spermatophyta</taxon>
        <taxon>Magnoliopsida</taxon>
        <taxon>Liliopsida</taxon>
        <taxon>Araceae</taxon>
        <taxon>Lemnoideae</taxon>
        <taxon>Spirodela</taxon>
    </lineage>
</organism>
<feature type="domain" description="Inhibitor I9" evidence="11">
    <location>
        <begin position="40"/>
        <end position="126"/>
    </location>
</feature>
<accession>A0A7I8LIH8</accession>
<dbReference type="InterPro" id="IPR037045">
    <property type="entry name" value="S8pro/Inhibitor_I9_sf"/>
</dbReference>
<dbReference type="CDD" id="cd02120">
    <property type="entry name" value="PA_subtilisin_like"/>
    <property type="match status" value="1"/>
</dbReference>
<dbReference type="Pfam" id="PF05922">
    <property type="entry name" value="Inhibitor_I9"/>
    <property type="match status" value="1"/>
</dbReference>
<sequence length="786" mass="82788">MEGGGRRAPVTGSSRRIPFSILLLLLCALSQRPAAAVRKSYVVYMGTHSRRGEEASLVRTEEVEAAHHVFLGSFLGSEEAARGAIFYSYSRFINGFAATLEDEEVAEISKSPAVMAVFPNEGRQLQTTRSWNFLGLESGGVVPPNSIWTKAMFGKDTIIGSLDTGVWPESASFDDSNLGPIPARWKGACDRGGDRSFSCNRKLIGARYFNKGYVAAVGPINPKLNSPRDFDGHGTHTLSTAAGTFVPGVNLFGLGNGTAKGGAPRARVAAYKVCWKPVDAGSCFDADILAAIDAAIHDGVDVLSISLGGNPSDYAVDALAIGSFHAVKNGITVACSGGNSGPASGSISNVAPWIFTIAASTMDRKFPSAAVLGNRAALEGESLSATSLPAGKLYPLINSAAARAGNSNLTAAQLCFLGSLDPEKVKGKIVACLRGINARVEKGQAVLLAGGAGMILANSEEQGNEVIADAHLLPAVHLSYHKGITLYKYIISTSKPLGTITAPATATNIKPSPFMAAFSSKGPNLITPEILKPDITAPGVSVIAAYSEAVGPTGLDFDKRRVPYVTISGTSMSCPHISGIAALLKTLYPDWSPAAIKSAIMTTATTEDNLGKPILDSSFLAATPFSYGAGHVRPNLAMDPGLVYDLTVEDYLLFLCALGYNSSQVAMFSEASFSCPKSPSKLLDFNYPSISVPQLSNQTTVTRKVTNVGPPGIYRARVVPPPGISVKVNPERIAFKSVGEVKEFKVTMEAERSAAVFEYLFGRLTWSDGVHNVGSPLMVLVLPKDR</sequence>
<dbReference type="Pfam" id="PF02225">
    <property type="entry name" value="PA"/>
    <property type="match status" value="1"/>
</dbReference>
<dbReference type="FunFam" id="3.40.50.200:FF:000006">
    <property type="entry name" value="Subtilisin-like protease SBT1.5"/>
    <property type="match status" value="1"/>
</dbReference>
<dbReference type="GO" id="GO:0006508">
    <property type="term" value="P:proteolysis"/>
    <property type="evidence" value="ECO:0007669"/>
    <property type="project" value="UniProtKB-KW"/>
</dbReference>
<evidence type="ECO:0000256" key="6">
    <source>
        <dbReference type="PIRSR" id="PIRSR615500-1"/>
    </source>
</evidence>
<dbReference type="PROSITE" id="PS00138">
    <property type="entry name" value="SUBTILASE_SER"/>
    <property type="match status" value="1"/>
</dbReference>
<dbReference type="InterPro" id="IPR023828">
    <property type="entry name" value="Peptidase_S8_Ser-AS"/>
</dbReference>
<dbReference type="InterPro" id="IPR036852">
    <property type="entry name" value="Peptidase_S8/S53_dom_sf"/>
</dbReference>
<dbReference type="InterPro" id="IPR045051">
    <property type="entry name" value="SBT"/>
</dbReference>
<dbReference type="CDD" id="cd04852">
    <property type="entry name" value="Peptidases_S8_3"/>
    <property type="match status" value="1"/>
</dbReference>
<evidence type="ECO:0000256" key="2">
    <source>
        <dbReference type="ARBA" id="ARBA00022670"/>
    </source>
</evidence>
<evidence type="ECO:0000256" key="1">
    <source>
        <dbReference type="ARBA" id="ARBA00011073"/>
    </source>
</evidence>
<name>A0A7I8LIH8_SPIIN</name>
<dbReference type="FunFam" id="2.60.40.2310:FF:000001">
    <property type="entry name" value="Subtilisin-like protease SBT1.5"/>
    <property type="match status" value="1"/>
</dbReference>
<dbReference type="PROSITE" id="PS51892">
    <property type="entry name" value="SUBTILASE"/>
    <property type="match status" value="1"/>
</dbReference>
<feature type="domain" description="Peptidase S8/S53" evidence="9">
    <location>
        <begin position="154"/>
        <end position="616"/>
    </location>
</feature>
<evidence type="ECO:0000259" key="10">
    <source>
        <dbReference type="Pfam" id="PF02225"/>
    </source>
</evidence>
<feature type="chain" id="PRO_5029731512" evidence="8">
    <location>
        <begin position="37"/>
        <end position="786"/>
    </location>
</feature>
<evidence type="ECO:0000313" key="13">
    <source>
        <dbReference type="EMBL" id="CAA7409590.1"/>
    </source>
</evidence>
<comment type="similarity">
    <text evidence="1 7">Belongs to the peptidase S8 family.</text>
</comment>
<evidence type="ECO:0000256" key="8">
    <source>
        <dbReference type="SAM" id="SignalP"/>
    </source>
</evidence>
<protein>
    <submittedName>
        <fullName evidence="13">Uncharacterized protein</fullName>
    </submittedName>
</protein>
<feature type="domain" description="Subtilisin-like protease fibronectin type-III" evidence="12">
    <location>
        <begin position="684"/>
        <end position="779"/>
    </location>
</feature>
<evidence type="ECO:0000256" key="7">
    <source>
        <dbReference type="PROSITE-ProRule" id="PRU01240"/>
    </source>
</evidence>
<evidence type="ECO:0000256" key="5">
    <source>
        <dbReference type="ARBA" id="ARBA00022825"/>
    </source>
</evidence>
<evidence type="ECO:0000259" key="9">
    <source>
        <dbReference type="Pfam" id="PF00082"/>
    </source>
</evidence>
<evidence type="ECO:0000313" key="14">
    <source>
        <dbReference type="Proteomes" id="UP000663760"/>
    </source>
</evidence>
<proteinExistence type="inferred from homology"/>
<gene>
    <name evidence="13" type="ORF">SI8410_16020268</name>
</gene>
<dbReference type="Gene3D" id="3.40.50.200">
    <property type="entry name" value="Peptidase S8/S53 domain"/>
    <property type="match status" value="1"/>
</dbReference>
<dbReference type="Gene3D" id="2.60.40.2310">
    <property type="match status" value="1"/>
</dbReference>
<dbReference type="Gene3D" id="3.50.30.30">
    <property type="match status" value="1"/>
</dbReference>
<feature type="signal peptide" evidence="8">
    <location>
        <begin position="1"/>
        <end position="36"/>
    </location>
</feature>